<accession>A0A430RC93</accession>
<evidence type="ECO:0000313" key="2">
    <source>
        <dbReference type="Proteomes" id="UP000286910"/>
    </source>
</evidence>
<dbReference type="PANTHER" id="PTHR47628:SF1">
    <property type="entry name" value="ALIPHATIC AMIDASE EXPRESSION-REGULATING PROTEIN"/>
    <property type="match status" value="1"/>
</dbReference>
<dbReference type="AlphaFoldDB" id="A0A430RC93"/>
<gene>
    <name evidence="1" type="ORF">CSW45_04215</name>
</gene>
<comment type="caution">
    <text evidence="1">The sequence shown here is derived from an EMBL/GenBank/DDBJ whole genome shotgun (WGS) entry which is preliminary data.</text>
</comment>
<protein>
    <submittedName>
        <fullName evidence="1">Urea ABC transporter substrate-binding protein</fullName>
    </submittedName>
</protein>
<sequence>MFAQKAQKLLQQDKVATVFGGWTSASRKAMLPVFERLKGLLWYPVQFEGNECSPNIMYTGAQPNQQILPALEWAWEKGYRKYFLVGSDYVFPRTANLILKKHIAQKGGEVVGEEYVPLGGTDFSSVVTKIRASGAQIIFNTINGDSNVAFFKQMAAAGLPPKKLPVMSFSIAEQEAKAIGPSLLQKSLAAWNYFMSLDTPQNRAFVQAYRSRYGKDAVITDPMVHGYVGVYLWKAAVERAKSFEVDAVRKAAVAMGWTETPLGRVRFDVNQSLYQTAYVGELQGDGQFKILWASKEPIRPEPFDPLAFPGKTCKLH</sequence>
<dbReference type="InterPro" id="IPR028082">
    <property type="entry name" value="Peripla_BP_I"/>
</dbReference>
<dbReference type="InterPro" id="IPR017777">
    <property type="entry name" value="ABC_urea-bd_UrtA"/>
</dbReference>
<evidence type="ECO:0000313" key="1">
    <source>
        <dbReference type="EMBL" id="RTH04959.1"/>
    </source>
</evidence>
<dbReference type="PANTHER" id="PTHR47628">
    <property type="match status" value="1"/>
</dbReference>
<dbReference type="Gene3D" id="3.40.50.2300">
    <property type="match status" value="2"/>
</dbReference>
<dbReference type="Pfam" id="PF13433">
    <property type="entry name" value="Peripla_BP_5"/>
    <property type="match status" value="1"/>
</dbReference>
<dbReference type="CDD" id="cd06355">
    <property type="entry name" value="PBP1_FmdD-like"/>
    <property type="match status" value="1"/>
</dbReference>
<organism evidence="1 2">
    <name type="scientific">Thermus scotoductus</name>
    <dbReference type="NCBI Taxonomy" id="37636"/>
    <lineage>
        <taxon>Bacteria</taxon>
        <taxon>Thermotogati</taxon>
        <taxon>Deinococcota</taxon>
        <taxon>Deinococci</taxon>
        <taxon>Thermales</taxon>
        <taxon>Thermaceae</taxon>
        <taxon>Thermus</taxon>
    </lineage>
</organism>
<proteinExistence type="predicted"/>
<reference evidence="1 2" key="1">
    <citation type="journal article" date="2019" name="Extremophiles">
        <title>Biogeography of thermophiles and predominance of Thermus scotoductus in domestic water heaters.</title>
        <authorList>
            <person name="Wilpiszeski R.L."/>
            <person name="Zhang Z."/>
            <person name="House C.H."/>
        </authorList>
    </citation>
    <scope>NUCLEOTIDE SEQUENCE [LARGE SCALE GENOMIC DNA]</scope>
    <source>
        <strain evidence="1 2">32_S32</strain>
    </source>
</reference>
<name>A0A430RC93_THESC</name>
<dbReference type="SUPFAM" id="SSF53822">
    <property type="entry name" value="Periplasmic binding protein-like I"/>
    <property type="match status" value="1"/>
</dbReference>
<dbReference type="Proteomes" id="UP000286910">
    <property type="component" value="Unassembled WGS sequence"/>
</dbReference>
<dbReference type="EMBL" id="PELR01000096">
    <property type="protein sequence ID" value="RTH04959.1"/>
    <property type="molecule type" value="Genomic_DNA"/>
</dbReference>